<accession>A0AAU7C0S7</accession>
<proteinExistence type="predicted"/>
<evidence type="ECO:0000259" key="2">
    <source>
        <dbReference type="PROSITE" id="PS50965"/>
    </source>
</evidence>
<feature type="compositionally biased region" description="Basic and acidic residues" evidence="1">
    <location>
        <begin position="255"/>
        <end position="267"/>
    </location>
</feature>
<feature type="region of interest" description="Disordered" evidence="1">
    <location>
        <begin position="27"/>
        <end position="55"/>
    </location>
</feature>
<reference evidence="3" key="1">
    <citation type="submission" date="2024-04" db="EMBL/GenBank/DDBJ databases">
        <title>Limosilactobacillus allomucosae sp. nov., a novel species isolated from wild boar faecal samples as a potential probiotics for domestic pigs.</title>
        <authorList>
            <person name="Chen B."/>
        </authorList>
    </citation>
    <scope>NUCLEOTIDE SEQUENCE</scope>
    <source>
        <strain evidence="3">WILCCON 0051</strain>
    </source>
</reference>
<dbReference type="Pfam" id="PF08378">
    <property type="entry name" value="NERD"/>
    <property type="match status" value="1"/>
</dbReference>
<protein>
    <submittedName>
        <fullName evidence="3">Nuclease-related domain-containing protein</fullName>
    </submittedName>
</protein>
<organism evidence="3">
    <name type="scientific">Limosilactobacillus allomucosae</name>
    <dbReference type="NCBI Taxonomy" id="3142938"/>
    <lineage>
        <taxon>Bacteria</taxon>
        <taxon>Bacillati</taxon>
        <taxon>Bacillota</taxon>
        <taxon>Bacilli</taxon>
        <taxon>Lactobacillales</taxon>
        <taxon>Lactobacillaceae</taxon>
        <taxon>Limosilactobacillus</taxon>
    </lineage>
</organism>
<dbReference type="InterPro" id="IPR011528">
    <property type="entry name" value="NERD"/>
</dbReference>
<feature type="region of interest" description="Disordered" evidence="1">
    <location>
        <begin position="165"/>
        <end position="273"/>
    </location>
</feature>
<dbReference type="EMBL" id="CP154878">
    <property type="protein sequence ID" value="XBG94820.1"/>
    <property type="molecule type" value="Genomic_DNA"/>
</dbReference>
<feature type="domain" description="NERD" evidence="2">
    <location>
        <begin position="404"/>
        <end position="527"/>
    </location>
</feature>
<feature type="compositionally biased region" description="Polar residues" evidence="1">
    <location>
        <begin position="165"/>
        <end position="187"/>
    </location>
</feature>
<evidence type="ECO:0000256" key="1">
    <source>
        <dbReference type="SAM" id="MobiDB-lite"/>
    </source>
</evidence>
<feature type="compositionally biased region" description="Basic and acidic residues" evidence="1">
    <location>
        <begin position="216"/>
        <end position="228"/>
    </location>
</feature>
<dbReference type="PROSITE" id="PS50965">
    <property type="entry name" value="NERD"/>
    <property type="match status" value="1"/>
</dbReference>
<name>A0AAU7C0S7_9LACO</name>
<feature type="compositionally biased region" description="Basic and acidic residues" evidence="1">
    <location>
        <begin position="87"/>
        <end position="106"/>
    </location>
</feature>
<evidence type="ECO:0000313" key="3">
    <source>
        <dbReference type="EMBL" id="XBG94820.1"/>
    </source>
</evidence>
<dbReference type="RefSeq" id="WP_347980024.1">
    <property type="nucleotide sequence ID" value="NZ_CP154878.1"/>
</dbReference>
<dbReference type="AlphaFoldDB" id="A0AAU7C0S7"/>
<sequence>MRYLISILIGGILLLIFKDWLGIGRKHPPRQKTARQPDAVSEHEPETIAPSTSNVHQPAIIAQSAPNEHGQSILDEHEPAAAAQPLPDDHESAESLPDGHETVKNDQLRPVLAPKPDAHEAVSHENASAHFTEQDFVATNDNSATGQQDISSQTEAISLNPAQNDIQHDLGNSESKQNTVQLELGNSESKRDAAQYDLGNSESKRDAAQYDLGNSESKRDAAQYDRKSQPNLGNTEMLANPASKLQDQTSVQPKADSKAPHDADFSSRPRAKSKRSPFKSWFSFKRPVNWSTAAQPLNWSNLLTTKPISNAAYLEQLQQWDRHLSMVADHDEIATQARQNFSDAQKNAFFQDPFPGLRFLAYEMAKTYSWYSHGTDRSPHELAMLSKDLKGIIQLHERATQLLQGDIGERRVYQLLQELYPHEELLDSLNLPFDYYKKQNAAAVNQIDIILITRNGVLIPEVKNYQGLALQLTKDGDFIIAYPNGYCEQIKNAAEQLSNHEHAVSRLLFEDANARQILMNAQPVIHSMFVAANPDQATMPAPGMRNRLYSLSQLDQFAKFKAKRPLTGLEQRYLKELLASRETGEREYEQPFIINLAKLERQLLAMAALNDQYLNDNSPLTRYVDSDMLTSLHRGNFIDDHCRLR</sequence>
<gene>
    <name evidence="3" type="ORF">ABC765_06980</name>
</gene>
<feature type="region of interest" description="Disordered" evidence="1">
    <location>
        <begin position="80"/>
        <end position="106"/>
    </location>
</feature>
<feature type="compositionally biased region" description="Polar residues" evidence="1">
    <location>
        <begin position="243"/>
        <end position="252"/>
    </location>
</feature>
<dbReference type="KEGG" id="lalo:ABC765_06980"/>